<evidence type="ECO:0000313" key="2">
    <source>
        <dbReference type="Proteomes" id="UP000033965"/>
    </source>
</evidence>
<name>A0A0G1YPK3_9BACT</name>
<dbReference type="AlphaFoldDB" id="A0A0G1YPK3"/>
<organism evidence="1 2">
    <name type="scientific">Candidatus Kaiserbacteria bacterium GW2011_GWA2_49_19</name>
    <dbReference type="NCBI Taxonomy" id="1618669"/>
    <lineage>
        <taxon>Bacteria</taxon>
        <taxon>Candidatus Kaiseribacteriota</taxon>
    </lineage>
</organism>
<dbReference type="EMBL" id="LCPZ01000012">
    <property type="protein sequence ID" value="KKW08294.1"/>
    <property type="molecule type" value="Genomic_DNA"/>
</dbReference>
<comment type="caution">
    <text evidence="1">The sequence shown here is derived from an EMBL/GenBank/DDBJ whole genome shotgun (WGS) entry which is preliminary data.</text>
</comment>
<evidence type="ECO:0000313" key="1">
    <source>
        <dbReference type="EMBL" id="KKW08294.1"/>
    </source>
</evidence>
<gene>
    <name evidence="1" type="ORF">UY44_C0012G0008</name>
</gene>
<proteinExistence type="predicted"/>
<accession>A0A0G1YPK3</accession>
<dbReference type="Proteomes" id="UP000033965">
    <property type="component" value="Unassembled WGS sequence"/>
</dbReference>
<sequence length="154" mass="17671">MKTRKKEMKIVYKYIEPKTEEEKAEAQRGIDAAFDVLFDAMWDRYRTVKIPKRLKKWHGRVVYLLAAPDRAIYICDEPTHERISRAAAVTLRASGVEEDKRHTLDGFFLNSATRADITSDGLLLLMGSLLKHAGYKGRWKFESIPTGISVRRSG</sequence>
<reference evidence="1 2" key="1">
    <citation type="journal article" date="2015" name="Nature">
        <title>rRNA introns, odd ribosomes, and small enigmatic genomes across a large radiation of phyla.</title>
        <authorList>
            <person name="Brown C.T."/>
            <person name="Hug L.A."/>
            <person name="Thomas B.C."/>
            <person name="Sharon I."/>
            <person name="Castelle C.J."/>
            <person name="Singh A."/>
            <person name="Wilkins M.J."/>
            <person name="Williams K.H."/>
            <person name="Banfield J.F."/>
        </authorList>
    </citation>
    <scope>NUCLEOTIDE SEQUENCE [LARGE SCALE GENOMIC DNA]</scope>
</reference>
<protein>
    <submittedName>
        <fullName evidence="1">Uncharacterized protein</fullName>
    </submittedName>
</protein>